<reference evidence="4" key="1">
    <citation type="journal article" date="2019" name="Int. J. Syst. Evol. Microbiol.">
        <title>The Global Catalogue of Microorganisms (GCM) 10K type strain sequencing project: providing services to taxonomists for standard genome sequencing and annotation.</title>
        <authorList>
            <consortium name="The Broad Institute Genomics Platform"/>
            <consortium name="The Broad Institute Genome Sequencing Center for Infectious Disease"/>
            <person name="Wu L."/>
            <person name="Ma J."/>
        </authorList>
    </citation>
    <scope>NUCLEOTIDE SEQUENCE [LARGE SCALE GENOMIC DNA]</scope>
    <source>
        <strain evidence="4">JCM 17688</strain>
    </source>
</reference>
<protein>
    <submittedName>
        <fullName evidence="3">Type II secretion system F family protein</fullName>
    </submittedName>
</protein>
<feature type="transmembrane region" description="Helical" evidence="1">
    <location>
        <begin position="227"/>
        <end position="253"/>
    </location>
</feature>
<dbReference type="RefSeq" id="WP_344993097.1">
    <property type="nucleotide sequence ID" value="NZ_BAABFR010000016.1"/>
</dbReference>
<keyword evidence="2" id="KW-0732">Signal</keyword>
<feature type="chain" id="PRO_5047241643" evidence="2">
    <location>
        <begin position="21"/>
        <end position="274"/>
    </location>
</feature>
<evidence type="ECO:0000256" key="2">
    <source>
        <dbReference type="SAM" id="SignalP"/>
    </source>
</evidence>
<gene>
    <name evidence="3" type="ORF">GCM10023147_14810</name>
</gene>
<accession>A0ABP8JCS5</accession>
<feature type="transmembrane region" description="Helical" evidence="1">
    <location>
        <begin position="201"/>
        <end position="221"/>
    </location>
</feature>
<evidence type="ECO:0000313" key="4">
    <source>
        <dbReference type="Proteomes" id="UP001500635"/>
    </source>
</evidence>
<evidence type="ECO:0000256" key="1">
    <source>
        <dbReference type="SAM" id="Phobius"/>
    </source>
</evidence>
<keyword evidence="1" id="KW-1133">Transmembrane helix</keyword>
<keyword evidence="1" id="KW-0472">Membrane</keyword>
<feature type="signal peptide" evidence="2">
    <location>
        <begin position="1"/>
        <end position="20"/>
    </location>
</feature>
<dbReference type="EMBL" id="BAABFR010000016">
    <property type="protein sequence ID" value="GAA4388830.1"/>
    <property type="molecule type" value="Genomic_DNA"/>
</dbReference>
<keyword evidence="4" id="KW-1185">Reference proteome</keyword>
<evidence type="ECO:0000313" key="3">
    <source>
        <dbReference type="EMBL" id="GAA4388830.1"/>
    </source>
</evidence>
<dbReference type="PANTHER" id="PTHR35007:SF4">
    <property type="entry name" value="CONSERVED TRANSMEMBRANE PROTEIN-RELATED"/>
    <property type="match status" value="1"/>
</dbReference>
<comment type="caution">
    <text evidence="3">The sequence shown here is derived from an EMBL/GenBank/DDBJ whole genome shotgun (WGS) entry which is preliminary data.</text>
</comment>
<feature type="transmembrane region" description="Helical" evidence="1">
    <location>
        <begin position="45"/>
        <end position="70"/>
    </location>
</feature>
<proteinExistence type="predicted"/>
<name>A0ABP8JCS5_9ACTN</name>
<dbReference type="Proteomes" id="UP001500635">
    <property type="component" value="Unassembled WGS sequence"/>
</dbReference>
<organism evidence="3 4">
    <name type="scientific">Tsukamurella soli</name>
    <dbReference type="NCBI Taxonomy" id="644556"/>
    <lineage>
        <taxon>Bacteria</taxon>
        <taxon>Bacillati</taxon>
        <taxon>Actinomycetota</taxon>
        <taxon>Actinomycetes</taxon>
        <taxon>Mycobacteriales</taxon>
        <taxon>Tsukamurellaceae</taxon>
        <taxon>Tsukamurella</taxon>
    </lineage>
</organism>
<keyword evidence="1" id="KW-0812">Transmembrane</keyword>
<dbReference type="PANTHER" id="PTHR35007">
    <property type="entry name" value="INTEGRAL MEMBRANE PROTEIN-RELATED"/>
    <property type="match status" value="1"/>
</dbReference>
<sequence>MTVPLLLAATALLVAPQSAAAQRLSRVTRGAAGRRAVGVTRERAILALPLVAVTAGPLCVLAAVILTLTLRQLFAAGRRRRVAAERDAAVVEAVAAMTAELGVGAHPAAACREAAGESPHPGVRRTLDEMASRAALGGDVAAGIRARCGDDASWARIAVAWETGSRHGVPIADLLAAVRADLLARARFAERSRSALAGARATATVLACLPVLGIGLGQAIGANPVRILLGGSGIGGIMLVVGVTFTCAGLLWAAAITRGADGATASPGADGGAS</sequence>